<accession>A0ABV5UN71</accession>
<protein>
    <submittedName>
        <fullName evidence="1">Uncharacterized protein</fullName>
    </submittedName>
</protein>
<sequence length="161" mass="17570">MTVKTPIPESAHMTGMETFYGHVNTLEMFFSYGPDRELKFAPFNNAYGAVHPDAGPGTGINDVELVLNDGEYFQVSGFYRASDGGNFLNYRDAYRKAIGGGEQGSLADIVIVAPADPRIVTALAADGTEVVTGHNTQWRTISLPRRVRFLNRPATDPNISE</sequence>
<comment type="caution">
    <text evidence="1">The sequence shown here is derived from an EMBL/GenBank/DDBJ whole genome shotgun (WGS) entry which is preliminary data.</text>
</comment>
<evidence type="ECO:0000313" key="1">
    <source>
        <dbReference type="EMBL" id="MFB9713962.1"/>
    </source>
</evidence>
<name>A0ABV5UN71_9MICC</name>
<reference evidence="1 2" key="1">
    <citation type="submission" date="2024-09" db="EMBL/GenBank/DDBJ databases">
        <authorList>
            <person name="Sun Q."/>
            <person name="Mori K."/>
        </authorList>
    </citation>
    <scope>NUCLEOTIDE SEQUENCE [LARGE SCALE GENOMIC DNA]</scope>
    <source>
        <strain evidence="1 2">JCM 13519</strain>
    </source>
</reference>
<organism evidence="1 2">
    <name type="scientific">Arthrobacter methylotrophus</name>
    <dbReference type="NCBI Taxonomy" id="121291"/>
    <lineage>
        <taxon>Bacteria</taxon>
        <taxon>Bacillati</taxon>
        <taxon>Actinomycetota</taxon>
        <taxon>Actinomycetes</taxon>
        <taxon>Micrococcales</taxon>
        <taxon>Micrococcaceae</taxon>
        <taxon>Arthrobacter</taxon>
    </lineage>
</organism>
<dbReference type="EMBL" id="JBHMBH010000019">
    <property type="protein sequence ID" value="MFB9713962.1"/>
    <property type="molecule type" value="Genomic_DNA"/>
</dbReference>
<dbReference type="RefSeq" id="WP_345042422.1">
    <property type="nucleotide sequence ID" value="NZ_BAABED010000001.1"/>
</dbReference>
<proteinExistence type="predicted"/>
<evidence type="ECO:0000313" key="2">
    <source>
        <dbReference type="Proteomes" id="UP001589536"/>
    </source>
</evidence>
<dbReference type="Proteomes" id="UP001589536">
    <property type="component" value="Unassembled WGS sequence"/>
</dbReference>
<gene>
    <name evidence="1" type="ORF">ACFFPI_07310</name>
</gene>
<keyword evidence="2" id="KW-1185">Reference proteome</keyword>